<dbReference type="PATRIC" id="fig|1447256.3.peg.652"/>
<dbReference type="SMART" id="SM00267">
    <property type="entry name" value="GGDEF"/>
    <property type="match status" value="1"/>
</dbReference>
<dbReference type="PANTHER" id="PTHR45138">
    <property type="entry name" value="REGULATORY COMPONENTS OF SENSORY TRANSDUCTION SYSTEM"/>
    <property type="match status" value="1"/>
</dbReference>
<protein>
    <recommendedName>
        <fullName evidence="1">diguanylate cyclase</fullName>
        <ecNumber evidence="1">2.7.7.65</ecNumber>
    </recommendedName>
</protein>
<dbReference type="EMBL" id="JAIQ01000069">
    <property type="protein sequence ID" value="KLE01487.1"/>
    <property type="molecule type" value="Genomic_DNA"/>
</dbReference>
<dbReference type="SUPFAM" id="SSF55073">
    <property type="entry name" value="Nucleotide cyclase"/>
    <property type="match status" value="1"/>
</dbReference>
<organism evidence="4 5">
    <name type="scientific">Aliarcobacter butzleri L348</name>
    <dbReference type="NCBI Taxonomy" id="1447256"/>
    <lineage>
        <taxon>Bacteria</taxon>
        <taxon>Pseudomonadati</taxon>
        <taxon>Campylobacterota</taxon>
        <taxon>Epsilonproteobacteria</taxon>
        <taxon>Campylobacterales</taxon>
        <taxon>Arcobacteraceae</taxon>
        <taxon>Aliarcobacter</taxon>
    </lineage>
</organism>
<evidence type="ECO:0000256" key="1">
    <source>
        <dbReference type="ARBA" id="ARBA00012528"/>
    </source>
</evidence>
<dbReference type="CDD" id="cd01949">
    <property type="entry name" value="GGDEF"/>
    <property type="match status" value="1"/>
</dbReference>
<dbReference type="FunFam" id="3.30.70.270:FF:000001">
    <property type="entry name" value="Diguanylate cyclase domain protein"/>
    <property type="match status" value="1"/>
</dbReference>
<accession>A0A0G9K4Q0</accession>
<comment type="caution">
    <text evidence="4">The sequence shown here is derived from an EMBL/GenBank/DDBJ whole genome shotgun (WGS) entry which is preliminary data.</text>
</comment>
<evidence type="ECO:0000259" key="3">
    <source>
        <dbReference type="PROSITE" id="PS50887"/>
    </source>
</evidence>
<evidence type="ECO:0000256" key="2">
    <source>
        <dbReference type="ARBA" id="ARBA00034247"/>
    </source>
</evidence>
<name>A0A0G9K4Q0_9BACT</name>
<dbReference type="RefSeq" id="WP_046996364.1">
    <property type="nucleotide sequence ID" value="NZ_JAIQ01000069.1"/>
</dbReference>
<dbReference type="InterPro" id="IPR043128">
    <property type="entry name" value="Rev_trsase/Diguanyl_cyclase"/>
</dbReference>
<dbReference type="Gene3D" id="3.30.70.270">
    <property type="match status" value="1"/>
</dbReference>
<dbReference type="PANTHER" id="PTHR45138:SF9">
    <property type="entry name" value="DIGUANYLATE CYCLASE DGCM-RELATED"/>
    <property type="match status" value="1"/>
</dbReference>
<dbReference type="InterPro" id="IPR050469">
    <property type="entry name" value="Diguanylate_Cyclase"/>
</dbReference>
<dbReference type="Gene3D" id="1.20.120.30">
    <property type="entry name" value="Aspartate receptor, ligand-binding domain"/>
    <property type="match status" value="1"/>
</dbReference>
<dbReference type="InterPro" id="IPR029787">
    <property type="entry name" value="Nucleotide_cyclase"/>
</dbReference>
<dbReference type="Proteomes" id="UP000035514">
    <property type="component" value="Unassembled WGS sequence"/>
</dbReference>
<dbReference type="GO" id="GO:0052621">
    <property type="term" value="F:diguanylate cyclase activity"/>
    <property type="evidence" value="ECO:0007669"/>
    <property type="project" value="UniProtKB-EC"/>
</dbReference>
<dbReference type="Pfam" id="PF00990">
    <property type="entry name" value="GGDEF"/>
    <property type="match status" value="1"/>
</dbReference>
<gene>
    <name evidence="4" type="ORF">AA20_03385</name>
</gene>
<dbReference type="Pfam" id="PF13682">
    <property type="entry name" value="CZB"/>
    <property type="match status" value="1"/>
</dbReference>
<proteinExistence type="predicted"/>
<feature type="domain" description="GGDEF" evidence="3">
    <location>
        <begin position="298"/>
        <end position="433"/>
    </location>
</feature>
<comment type="catalytic activity">
    <reaction evidence="2">
        <text>2 GTP = 3',3'-c-di-GMP + 2 diphosphate</text>
        <dbReference type="Rhea" id="RHEA:24898"/>
        <dbReference type="ChEBI" id="CHEBI:33019"/>
        <dbReference type="ChEBI" id="CHEBI:37565"/>
        <dbReference type="ChEBI" id="CHEBI:58805"/>
        <dbReference type="EC" id="2.7.7.65"/>
    </reaction>
</comment>
<evidence type="ECO:0000313" key="5">
    <source>
        <dbReference type="Proteomes" id="UP000035514"/>
    </source>
</evidence>
<sequence>MDSILDISNFQKFLKDEEEIIIDEFLRKYIINFRKIEDEESQKIENFFTLIIKSICSGDIKSATSIYKDLIDYNIELDIPYIMLTYELINLKKIILQKLLYKDVRDELMQLYKMHMFFEDMIAKTYLNKYIVDLNKKNNFSLSNLSGISQSNVIYYYKMHLEWLKDLAKAIVLADINIFPEINHNLCTFGKWLDKEGLEIIKNSSKYKNISKLHENLHFFAKQIKNCLIETQGNNHIILIYLEKCEMISLSLGTELALIDNTLINSEASKDPLTGALNRQRLSQLYQNQLEISFATFEPFVIAMCDFDHFKNINDTFGHLAGDKMLKSFVHIAKKHLRTSDIIIRYGGEEFMIILPAINTKKAKDILNKIREDIANFVLNLDGNKISATISIGMIEIYPENGNNSYFKDFENTISLVDKKLYEAKNSGRNTIC</sequence>
<dbReference type="PROSITE" id="PS50887">
    <property type="entry name" value="GGDEF"/>
    <property type="match status" value="1"/>
</dbReference>
<dbReference type="AlphaFoldDB" id="A0A0G9K4Q0"/>
<dbReference type="EC" id="2.7.7.65" evidence="1"/>
<reference evidence="4 5" key="1">
    <citation type="submission" date="2014-01" db="EMBL/GenBank/DDBJ databases">
        <title>Development of a Comparative Genomic Fingerprinting Assay for High Resolution Genotyping of Arcobacter butzleri.</title>
        <authorList>
            <person name="Webb A.L."/>
            <person name="Inglis G.D."/>
            <person name="Kruczkiewicz P."/>
            <person name="Selinger L.B."/>
            <person name="Taboada E.N."/>
        </authorList>
    </citation>
    <scope>NUCLEOTIDE SEQUENCE [LARGE SCALE GENOMIC DNA]</scope>
    <source>
        <strain evidence="4 5">L348</strain>
    </source>
</reference>
<dbReference type="InterPro" id="IPR000160">
    <property type="entry name" value="GGDEF_dom"/>
</dbReference>
<dbReference type="InterPro" id="IPR025991">
    <property type="entry name" value="Chemoreceptor_zinc-bind_dom"/>
</dbReference>
<dbReference type="NCBIfam" id="TIGR00254">
    <property type="entry name" value="GGDEF"/>
    <property type="match status" value="1"/>
</dbReference>
<evidence type="ECO:0000313" key="4">
    <source>
        <dbReference type="EMBL" id="KLE01487.1"/>
    </source>
</evidence>